<name>A0A5E4N0W0_9HEMI</name>
<evidence type="ECO:0000313" key="2">
    <source>
        <dbReference type="Proteomes" id="UP000325440"/>
    </source>
</evidence>
<dbReference type="AlphaFoldDB" id="A0A5E4N0W0"/>
<protein>
    <submittedName>
        <fullName evidence="1">Uncharacterized protein</fullName>
    </submittedName>
</protein>
<dbReference type="EMBL" id="CABPRJ010001468">
    <property type="protein sequence ID" value="VVC38303.1"/>
    <property type="molecule type" value="Genomic_DNA"/>
</dbReference>
<accession>A0A5E4N0W0</accession>
<dbReference type="Proteomes" id="UP000325440">
    <property type="component" value="Unassembled WGS sequence"/>
</dbReference>
<evidence type="ECO:0000313" key="1">
    <source>
        <dbReference type="EMBL" id="VVC38303.1"/>
    </source>
</evidence>
<reference evidence="1 2" key="1">
    <citation type="submission" date="2019-08" db="EMBL/GenBank/DDBJ databases">
        <authorList>
            <person name="Alioto T."/>
            <person name="Alioto T."/>
            <person name="Gomez Garrido J."/>
        </authorList>
    </citation>
    <scope>NUCLEOTIDE SEQUENCE [LARGE SCALE GENOMIC DNA]</scope>
</reference>
<proteinExistence type="predicted"/>
<gene>
    <name evidence="1" type="ORF">CINCED_3A010150</name>
</gene>
<keyword evidence="2" id="KW-1185">Reference proteome</keyword>
<sequence>MARTMQNEILCTVNKRQFGHPETAALCEICSQEEPTLLIRKLIIQDKIRIIKKRCNDLQIKIAAMEILHNSLRDVPSARGIRDRGA</sequence>
<organism evidence="1 2">
    <name type="scientific">Cinara cedri</name>
    <dbReference type="NCBI Taxonomy" id="506608"/>
    <lineage>
        <taxon>Eukaryota</taxon>
        <taxon>Metazoa</taxon>
        <taxon>Ecdysozoa</taxon>
        <taxon>Arthropoda</taxon>
        <taxon>Hexapoda</taxon>
        <taxon>Insecta</taxon>
        <taxon>Pterygota</taxon>
        <taxon>Neoptera</taxon>
        <taxon>Paraneoptera</taxon>
        <taxon>Hemiptera</taxon>
        <taxon>Sternorrhyncha</taxon>
        <taxon>Aphidomorpha</taxon>
        <taxon>Aphidoidea</taxon>
        <taxon>Aphididae</taxon>
        <taxon>Lachninae</taxon>
        <taxon>Cinara</taxon>
    </lineage>
</organism>